<keyword evidence="2" id="KW-1185">Reference proteome</keyword>
<evidence type="ECO:0000313" key="1">
    <source>
        <dbReference type="EMBL" id="KAF0756212.1"/>
    </source>
</evidence>
<protein>
    <submittedName>
        <fullName evidence="1">ATP-dependent DNA helicase</fullName>
    </submittedName>
</protein>
<keyword evidence="1" id="KW-0378">Hydrolase</keyword>
<name>A0A6G0YHQ1_APHCR</name>
<keyword evidence="1" id="KW-0347">Helicase</keyword>
<proteinExistence type="predicted"/>
<dbReference type="AlphaFoldDB" id="A0A6G0YHQ1"/>
<dbReference type="EMBL" id="VUJU01003907">
    <property type="protein sequence ID" value="KAF0756212.1"/>
    <property type="molecule type" value="Genomic_DNA"/>
</dbReference>
<organism evidence="1 2">
    <name type="scientific">Aphis craccivora</name>
    <name type="common">Cowpea aphid</name>
    <dbReference type="NCBI Taxonomy" id="307492"/>
    <lineage>
        <taxon>Eukaryota</taxon>
        <taxon>Metazoa</taxon>
        <taxon>Ecdysozoa</taxon>
        <taxon>Arthropoda</taxon>
        <taxon>Hexapoda</taxon>
        <taxon>Insecta</taxon>
        <taxon>Pterygota</taxon>
        <taxon>Neoptera</taxon>
        <taxon>Paraneoptera</taxon>
        <taxon>Hemiptera</taxon>
        <taxon>Sternorrhyncha</taxon>
        <taxon>Aphidomorpha</taxon>
        <taxon>Aphidoidea</taxon>
        <taxon>Aphididae</taxon>
        <taxon>Aphidini</taxon>
        <taxon>Aphis</taxon>
        <taxon>Aphis</taxon>
    </lineage>
</organism>
<evidence type="ECO:0000313" key="2">
    <source>
        <dbReference type="Proteomes" id="UP000478052"/>
    </source>
</evidence>
<sequence length="100" mass="11946">MPLVKGRCTADRIIKWVLNYRKQNVLMYKTTFKHLKKIKNKKINHSVELPNYDQLDYPLPRIILGESRHSKYTEPFYCNTILPFTFNKTLEVNDEGKIMN</sequence>
<accession>A0A6G0YHQ1</accession>
<gene>
    <name evidence="1" type="ORF">FWK35_00022053</name>
</gene>
<dbReference type="Proteomes" id="UP000478052">
    <property type="component" value="Unassembled WGS sequence"/>
</dbReference>
<reference evidence="1 2" key="1">
    <citation type="submission" date="2019-08" db="EMBL/GenBank/DDBJ databases">
        <title>Whole genome of Aphis craccivora.</title>
        <authorList>
            <person name="Voronova N.V."/>
            <person name="Shulinski R.S."/>
            <person name="Bandarenka Y.V."/>
            <person name="Zhorov D.G."/>
            <person name="Warner D."/>
        </authorList>
    </citation>
    <scope>NUCLEOTIDE SEQUENCE [LARGE SCALE GENOMIC DNA]</scope>
    <source>
        <strain evidence="1">180601</strain>
        <tissue evidence="1">Whole Body</tissue>
    </source>
</reference>
<dbReference type="GO" id="GO:0004386">
    <property type="term" value="F:helicase activity"/>
    <property type="evidence" value="ECO:0007669"/>
    <property type="project" value="UniProtKB-KW"/>
</dbReference>
<comment type="caution">
    <text evidence="1">The sequence shown here is derived from an EMBL/GenBank/DDBJ whole genome shotgun (WGS) entry which is preliminary data.</text>
</comment>
<keyword evidence="1" id="KW-0547">Nucleotide-binding</keyword>
<keyword evidence="1" id="KW-0067">ATP-binding</keyword>